<dbReference type="EMBL" id="AVOT02005873">
    <property type="protein sequence ID" value="MBW0480193.1"/>
    <property type="molecule type" value="Genomic_DNA"/>
</dbReference>
<protein>
    <recommendedName>
        <fullName evidence="1">Reverse transcriptase Ty1/copia-type domain-containing protein</fullName>
    </recommendedName>
</protein>
<comment type="caution">
    <text evidence="2">The sequence shown here is derived from an EMBL/GenBank/DDBJ whole genome shotgun (WGS) entry which is preliminary data.</text>
</comment>
<feature type="domain" description="Reverse transcriptase Ty1/copia-type" evidence="1">
    <location>
        <begin position="74"/>
        <end position="156"/>
    </location>
</feature>
<evidence type="ECO:0000313" key="3">
    <source>
        <dbReference type="Proteomes" id="UP000765509"/>
    </source>
</evidence>
<dbReference type="InterPro" id="IPR013103">
    <property type="entry name" value="RVT_2"/>
</dbReference>
<reference evidence="2" key="1">
    <citation type="submission" date="2021-03" db="EMBL/GenBank/DDBJ databases">
        <title>Draft genome sequence of rust myrtle Austropuccinia psidii MF-1, a brazilian biotype.</title>
        <authorList>
            <person name="Quecine M.C."/>
            <person name="Pachon D.M.R."/>
            <person name="Bonatelli M.L."/>
            <person name="Correr F.H."/>
            <person name="Franceschini L.M."/>
            <person name="Leite T.F."/>
            <person name="Margarido G.R.A."/>
            <person name="Almeida C.A."/>
            <person name="Ferrarezi J.A."/>
            <person name="Labate C.A."/>
        </authorList>
    </citation>
    <scope>NUCLEOTIDE SEQUENCE</scope>
    <source>
        <strain evidence="2">MF-1</strain>
    </source>
</reference>
<gene>
    <name evidence="2" type="ORF">O181_019908</name>
</gene>
<evidence type="ECO:0000313" key="2">
    <source>
        <dbReference type="EMBL" id="MBW0480193.1"/>
    </source>
</evidence>
<keyword evidence="3" id="KW-1185">Reference proteome</keyword>
<dbReference type="AlphaFoldDB" id="A0A9Q3CBY5"/>
<evidence type="ECO:0000259" key="1">
    <source>
        <dbReference type="Pfam" id="PF07727"/>
    </source>
</evidence>
<accession>A0A9Q3CBY5</accession>
<name>A0A9Q3CBY5_9BASI</name>
<dbReference type="Pfam" id="PF07727">
    <property type="entry name" value="RVT_2"/>
    <property type="match status" value="1"/>
</dbReference>
<proteinExistence type="predicted"/>
<sequence length="156" mass="17808">MIQVRIKVIGPQHPTLIQGDIYSENILPYSKRPKAFVVSGTTDPINYPKAISGSESSFWLDAIRQELNAMQKLEVWDVIPLAKDFKLVGTTWVFRQKHNELNDVTECKARLCAQGFSQTFRQEYSKTFAPTGRLHSLKTLIALSAAHKWDFQQLDI</sequence>
<dbReference type="Proteomes" id="UP000765509">
    <property type="component" value="Unassembled WGS sequence"/>
</dbReference>
<organism evidence="2 3">
    <name type="scientific">Austropuccinia psidii MF-1</name>
    <dbReference type="NCBI Taxonomy" id="1389203"/>
    <lineage>
        <taxon>Eukaryota</taxon>
        <taxon>Fungi</taxon>
        <taxon>Dikarya</taxon>
        <taxon>Basidiomycota</taxon>
        <taxon>Pucciniomycotina</taxon>
        <taxon>Pucciniomycetes</taxon>
        <taxon>Pucciniales</taxon>
        <taxon>Sphaerophragmiaceae</taxon>
        <taxon>Austropuccinia</taxon>
    </lineage>
</organism>
<dbReference type="OrthoDB" id="3562068at2759"/>